<comment type="similarity">
    <text evidence="1 3">Belongs to the short-chain dehydrogenases/reductases (SDR) family.</text>
</comment>
<dbReference type="SMART" id="SM00822">
    <property type="entry name" value="PKS_KR"/>
    <property type="match status" value="1"/>
</dbReference>
<evidence type="ECO:0000256" key="1">
    <source>
        <dbReference type="ARBA" id="ARBA00006484"/>
    </source>
</evidence>
<dbReference type="InterPro" id="IPR020904">
    <property type="entry name" value="Sc_DH/Rdtase_CS"/>
</dbReference>
<dbReference type="InterPro" id="IPR050259">
    <property type="entry name" value="SDR"/>
</dbReference>
<dbReference type="RefSeq" id="WP_184664107.1">
    <property type="nucleotide sequence ID" value="NZ_JACHHB010000007.1"/>
</dbReference>
<dbReference type="SUPFAM" id="SSF51735">
    <property type="entry name" value="NAD(P)-binding Rossmann-fold domains"/>
    <property type="match status" value="1"/>
</dbReference>
<name>A0A840QQL9_9BACI</name>
<comment type="caution">
    <text evidence="5">The sequence shown here is derived from an EMBL/GenBank/DDBJ whole genome shotgun (WGS) entry which is preliminary data.</text>
</comment>
<sequence length="266" mass="28621">MTLYSEKTLANEHVLITGATGGIGYETTLAAVKAGASVTITGRNEEKLQTIKTEMLNLKEGHEVCAIQADISTDEGRKQITSQAEKMIGPVTCLVNNAGILGGDKVETLIEDDLRHIMEVNFTSTVLLTQQIYQKMLSENIEGSIVNVSSLSGLRGTYGNSVYSASKFALNGFMQSLALEAIERGIRVNNVCPGYVNTEMGTKAIQRRAHLADVDFQEQWKKANEGLPSGRITEPGEVANTIIFLLSHAAKNIVGESVKISGGSVM</sequence>
<dbReference type="FunFam" id="3.40.50.720:FF:000084">
    <property type="entry name" value="Short-chain dehydrogenase reductase"/>
    <property type="match status" value="1"/>
</dbReference>
<reference evidence="5 6" key="1">
    <citation type="submission" date="2020-08" db="EMBL/GenBank/DDBJ databases">
        <title>Genomic Encyclopedia of Type Strains, Phase IV (KMG-IV): sequencing the most valuable type-strain genomes for metagenomic binning, comparative biology and taxonomic classification.</title>
        <authorList>
            <person name="Goeker M."/>
        </authorList>
    </citation>
    <scope>NUCLEOTIDE SEQUENCE [LARGE SCALE GENOMIC DNA]</scope>
    <source>
        <strain evidence="5 6">DSM 24696</strain>
    </source>
</reference>
<dbReference type="GO" id="GO:0008206">
    <property type="term" value="P:bile acid metabolic process"/>
    <property type="evidence" value="ECO:0007669"/>
    <property type="project" value="UniProtKB-ARBA"/>
</dbReference>
<feature type="domain" description="Ketoreductase" evidence="4">
    <location>
        <begin position="12"/>
        <end position="194"/>
    </location>
</feature>
<dbReference type="InterPro" id="IPR002347">
    <property type="entry name" value="SDR_fam"/>
</dbReference>
<dbReference type="Proteomes" id="UP000551878">
    <property type="component" value="Unassembled WGS sequence"/>
</dbReference>
<dbReference type="AlphaFoldDB" id="A0A840QQL9"/>
<keyword evidence="6" id="KW-1185">Reference proteome</keyword>
<evidence type="ECO:0000259" key="4">
    <source>
        <dbReference type="SMART" id="SM00822"/>
    </source>
</evidence>
<organism evidence="5 6">
    <name type="scientific">Texcoconibacillus texcoconensis</name>
    <dbReference type="NCBI Taxonomy" id="1095777"/>
    <lineage>
        <taxon>Bacteria</taxon>
        <taxon>Bacillati</taxon>
        <taxon>Bacillota</taxon>
        <taxon>Bacilli</taxon>
        <taxon>Bacillales</taxon>
        <taxon>Bacillaceae</taxon>
        <taxon>Texcoconibacillus</taxon>
    </lineage>
</organism>
<dbReference type="PROSITE" id="PS00061">
    <property type="entry name" value="ADH_SHORT"/>
    <property type="match status" value="1"/>
</dbReference>
<evidence type="ECO:0000313" key="5">
    <source>
        <dbReference type="EMBL" id="MBB5173665.1"/>
    </source>
</evidence>
<dbReference type="InterPro" id="IPR036291">
    <property type="entry name" value="NAD(P)-bd_dom_sf"/>
</dbReference>
<dbReference type="PRINTS" id="PR00080">
    <property type="entry name" value="SDRFAMILY"/>
</dbReference>
<dbReference type="InterPro" id="IPR057326">
    <property type="entry name" value="KR_dom"/>
</dbReference>
<dbReference type="PRINTS" id="PR00081">
    <property type="entry name" value="GDHRDH"/>
</dbReference>
<protein>
    <submittedName>
        <fullName evidence="5">NAD(P)-dependent dehydrogenase (Short-subunit alcohol dehydrogenase family)</fullName>
    </submittedName>
</protein>
<dbReference type="PANTHER" id="PTHR42879:SF2">
    <property type="entry name" value="3-OXOACYL-[ACYL-CARRIER-PROTEIN] REDUCTASE FABG"/>
    <property type="match status" value="1"/>
</dbReference>
<dbReference type="Pfam" id="PF00106">
    <property type="entry name" value="adh_short"/>
    <property type="match status" value="1"/>
</dbReference>
<evidence type="ECO:0000313" key="6">
    <source>
        <dbReference type="Proteomes" id="UP000551878"/>
    </source>
</evidence>
<dbReference type="CDD" id="cd05233">
    <property type="entry name" value="SDR_c"/>
    <property type="match status" value="1"/>
</dbReference>
<gene>
    <name evidence="5" type="ORF">HNQ41_001854</name>
</gene>
<dbReference type="Gene3D" id="3.40.50.720">
    <property type="entry name" value="NAD(P)-binding Rossmann-like Domain"/>
    <property type="match status" value="1"/>
</dbReference>
<proteinExistence type="inferred from homology"/>
<dbReference type="EMBL" id="JACHHB010000007">
    <property type="protein sequence ID" value="MBB5173665.1"/>
    <property type="molecule type" value="Genomic_DNA"/>
</dbReference>
<dbReference type="PANTHER" id="PTHR42879">
    <property type="entry name" value="3-OXOACYL-(ACYL-CARRIER-PROTEIN) REDUCTASE"/>
    <property type="match status" value="1"/>
</dbReference>
<keyword evidence="2" id="KW-0560">Oxidoreductase</keyword>
<evidence type="ECO:0000256" key="2">
    <source>
        <dbReference type="ARBA" id="ARBA00023002"/>
    </source>
</evidence>
<accession>A0A840QQL9</accession>
<evidence type="ECO:0000256" key="3">
    <source>
        <dbReference type="RuleBase" id="RU000363"/>
    </source>
</evidence>
<dbReference type="GO" id="GO:0016491">
    <property type="term" value="F:oxidoreductase activity"/>
    <property type="evidence" value="ECO:0007669"/>
    <property type="project" value="UniProtKB-KW"/>
</dbReference>